<comment type="caution">
    <text evidence="3">The sequence shown here is derived from an EMBL/GenBank/DDBJ whole genome shotgun (WGS) entry which is preliminary data.</text>
</comment>
<protein>
    <recommendedName>
        <fullName evidence="2">M23ase beta-sheet core domain-containing protein</fullName>
    </recommendedName>
</protein>
<reference evidence="3 4" key="1">
    <citation type="journal article" date="2016" name="Nat. Commun.">
        <title>Thousands of microbial genomes shed light on interconnected biogeochemical processes in an aquifer system.</title>
        <authorList>
            <person name="Anantharaman K."/>
            <person name="Brown C.T."/>
            <person name="Hug L.A."/>
            <person name="Sharon I."/>
            <person name="Castelle C.J."/>
            <person name="Probst A.J."/>
            <person name="Thomas B.C."/>
            <person name="Singh A."/>
            <person name="Wilkins M.J."/>
            <person name="Karaoz U."/>
            <person name="Brodie E.L."/>
            <person name="Williams K.H."/>
            <person name="Hubbard S.S."/>
            <person name="Banfield J.F."/>
        </authorList>
    </citation>
    <scope>NUCLEOTIDE SEQUENCE [LARGE SCALE GENOMIC DNA]</scope>
</reference>
<feature type="domain" description="M23ase beta-sheet core" evidence="2">
    <location>
        <begin position="189"/>
        <end position="283"/>
    </location>
</feature>
<dbReference type="InterPro" id="IPR011055">
    <property type="entry name" value="Dup_hybrid_motif"/>
</dbReference>
<sequence length="299" mass="33354">MAHYTFVMIPHDPKRKTFSLKLPSKLVHSLLLIVVFAAGLLVGTIGYNILLTNQARNYQFALSLTSNKAQKIDYFEKETGNLKAAVLDLHLRNNQLRELLGLKLEKPSANVKKVVDQKLLNKVENKEKSVSEMLEETKKITKKDTEELVKIKAHVTDVFKKTAAIPSKWPIYGKIVSKFGYRVFPWPGMHTGTDIQAKFGDIFRATAPGVVTYTGWRSGYGLTIELKHQYGYSTLFAHCSQVLVSQGEKIKSGQVLGRVGMTGYSTGPHLHYEIKKDGVAINPSVFLGLNPLAAARILK</sequence>
<evidence type="ECO:0000313" key="4">
    <source>
        <dbReference type="Proteomes" id="UP000179242"/>
    </source>
</evidence>
<keyword evidence="1" id="KW-0472">Membrane</keyword>
<dbReference type="InterPro" id="IPR016047">
    <property type="entry name" value="M23ase_b-sheet_dom"/>
</dbReference>
<proteinExistence type="predicted"/>
<feature type="transmembrane region" description="Helical" evidence="1">
    <location>
        <begin position="26"/>
        <end position="50"/>
    </location>
</feature>
<dbReference type="CDD" id="cd12797">
    <property type="entry name" value="M23_peptidase"/>
    <property type="match status" value="1"/>
</dbReference>
<keyword evidence="1" id="KW-0812">Transmembrane</keyword>
<dbReference type="AlphaFoldDB" id="A0A1F4U4T6"/>
<evidence type="ECO:0000256" key="1">
    <source>
        <dbReference type="SAM" id="Phobius"/>
    </source>
</evidence>
<dbReference type="EMBL" id="MEUJ01000005">
    <property type="protein sequence ID" value="OGC39830.1"/>
    <property type="molecule type" value="Genomic_DNA"/>
</dbReference>
<dbReference type="PANTHER" id="PTHR21666:SF270">
    <property type="entry name" value="MUREIN HYDROLASE ACTIVATOR ENVC"/>
    <property type="match status" value="1"/>
</dbReference>
<name>A0A1F4U4T6_UNCSA</name>
<keyword evidence="1" id="KW-1133">Transmembrane helix</keyword>
<dbReference type="Gene3D" id="2.70.70.10">
    <property type="entry name" value="Glucose Permease (Domain IIA)"/>
    <property type="match status" value="1"/>
</dbReference>
<dbReference type="InterPro" id="IPR050570">
    <property type="entry name" value="Cell_wall_metabolism_enzyme"/>
</dbReference>
<dbReference type="GO" id="GO:0004222">
    <property type="term" value="F:metalloendopeptidase activity"/>
    <property type="evidence" value="ECO:0007669"/>
    <property type="project" value="TreeGrafter"/>
</dbReference>
<dbReference type="Pfam" id="PF01551">
    <property type="entry name" value="Peptidase_M23"/>
    <property type="match status" value="1"/>
</dbReference>
<evidence type="ECO:0000313" key="3">
    <source>
        <dbReference type="EMBL" id="OGC39830.1"/>
    </source>
</evidence>
<accession>A0A1F4U4T6</accession>
<dbReference type="Proteomes" id="UP000179242">
    <property type="component" value="Unassembled WGS sequence"/>
</dbReference>
<gene>
    <name evidence="3" type="ORF">A2438_04840</name>
</gene>
<dbReference type="SUPFAM" id="SSF51261">
    <property type="entry name" value="Duplicated hybrid motif"/>
    <property type="match status" value="1"/>
</dbReference>
<dbReference type="PANTHER" id="PTHR21666">
    <property type="entry name" value="PEPTIDASE-RELATED"/>
    <property type="match status" value="1"/>
</dbReference>
<organism evidence="3 4">
    <name type="scientific">candidate division WOR-1 bacterium RIFOXYC2_FULL_46_14</name>
    <dbReference type="NCBI Taxonomy" id="1802587"/>
    <lineage>
        <taxon>Bacteria</taxon>
        <taxon>Bacillati</taxon>
        <taxon>Saganbacteria</taxon>
    </lineage>
</organism>
<evidence type="ECO:0000259" key="2">
    <source>
        <dbReference type="Pfam" id="PF01551"/>
    </source>
</evidence>